<dbReference type="GO" id="GO:0015074">
    <property type="term" value="P:DNA integration"/>
    <property type="evidence" value="ECO:0007669"/>
    <property type="project" value="InterPro"/>
</dbReference>
<dbReference type="Gene3D" id="3.30.420.10">
    <property type="entry name" value="Ribonuclease H-like superfamily/Ribonuclease H"/>
    <property type="match status" value="1"/>
</dbReference>
<feature type="domain" description="Integrase catalytic" evidence="1">
    <location>
        <begin position="91"/>
        <end position="246"/>
    </location>
</feature>
<accession>A0A1T5M9S5</accession>
<keyword evidence="3" id="KW-1185">Reference proteome</keyword>
<reference evidence="2 3" key="1">
    <citation type="submission" date="2017-02" db="EMBL/GenBank/DDBJ databases">
        <authorList>
            <person name="Peterson S.W."/>
        </authorList>
    </citation>
    <scope>NUCLEOTIDE SEQUENCE [LARGE SCALE GENOMIC DNA]</scope>
    <source>
        <strain evidence="2 3">DSM 25262</strain>
    </source>
</reference>
<evidence type="ECO:0000259" key="1">
    <source>
        <dbReference type="PROSITE" id="PS50994"/>
    </source>
</evidence>
<dbReference type="InterPro" id="IPR048020">
    <property type="entry name" value="Transpos_IS3"/>
</dbReference>
<dbReference type="PROSITE" id="PS50994">
    <property type="entry name" value="INTEGRASE"/>
    <property type="match status" value="1"/>
</dbReference>
<sequence>MQKSYTVSLGRACSLVNLSRSVYYYKSHRDDHIVIDKLRSLAEQRPTEGFWKMYFRIRKEGLLWNHKRVHRVYKLLKLNMKRKSKRRLPARILYPLEAVSTTNISWSMDFMSDALLNGRKFRTLNLLDDFNREALAIEIDTSLPAERVVRILEQTIQWRGKPQRIRVDNGPEFVSSKLGLWCEEHQINLQFIQPGKPSQNAYIERFNGSFRKDILDAYLFETLSQVRTLADEWMQDYNYERPHDAL</sequence>
<dbReference type="InterPro" id="IPR012337">
    <property type="entry name" value="RNaseH-like_sf"/>
</dbReference>
<dbReference type="STRING" id="688867.SAMN05660236_4775"/>
<dbReference type="Pfam" id="PF13683">
    <property type="entry name" value="rve_3"/>
    <property type="match status" value="1"/>
</dbReference>
<dbReference type="PANTHER" id="PTHR47515">
    <property type="entry name" value="LOW CALCIUM RESPONSE LOCUS PROTEIN T"/>
    <property type="match status" value="1"/>
</dbReference>
<feature type="non-terminal residue" evidence="2">
    <location>
        <position position="246"/>
    </location>
</feature>
<dbReference type="SUPFAM" id="SSF53098">
    <property type="entry name" value="Ribonuclease H-like"/>
    <property type="match status" value="1"/>
</dbReference>
<evidence type="ECO:0000313" key="3">
    <source>
        <dbReference type="Proteomes" id="UP000190961"/>
    </source>
</evidence>
<dbReference type="EMBL" id="FUZU01000004">
    <property type="protein sequence ID" value="SKC84992.1"/>
    <property type="molecule type" value="Genomic_DNA"/>
</dbReference>
<organism evidence="2 3">
    <name type="scientific">Ohtaekwangia koreensis</name>
    <dbReference type="NCBI Taxonomy" id="688867"/>
    <lineage>
        <taxon>Bacteria</taxon>
        <taxon>Pseudomonadati</taxon>
        <taxon>Bacteroidota</taxon>
        <taxon>Cytophagia</taxon>
        <taxon>Cytophagales</taxon>
        <taxon>Fulvivirgaceae</taxon>
        <taxon>Ohtaekwangia</taxon>
    </lineage>
</organism>
<protein>
    <submittedName>
        <fullName evidence="2">Transposase InsO and inactivated derivatives</fullName>
    </submittedName>
</protein>
<dbReference type="Proteomes" id="UP000190961">
    <property type="component" value="Unassembled WGS sequence"/>
</dbReference>
<dbReference type="PANTHER" id="PTHR47515:SF2">
    <property type="entry name" value="INTEGRASE CORE DOMAIN PROTEIN"/>
    <property type="match status" value="1"/>
</dbReference>
<gene>
    <name evidence="2" type="ORF">SAMN05660236_4775</name>
</gene>
<dbReference type="NCBIfam" id="NF033516">
    <property type="entry name" value="transpos_IS3"/>
    <property type="match status" value="1"/>
</dbReference>
<dbReference type="GO" id="GO:0003676">
    <property type="term" value="F:nucleic acid binding"/>
    <property type="evidence" value="ECO:0007669"/>
    <property type="project" value="InterPro"/>
</dbReference>
<dbReference type="AlphaFoldDB" id="A0A1T5M9S5"/>
<evidence type="ECO:0000313" key="2">
    <source>
        <dbReference type="EMBL" id="SKC84992.1"/>
    </source>
</evidence>
<name>A0A1T5M9S5_9BACT</name>
<proteinExistence type="predicted"/>
<dbReference type="InterPro" id="IPR036397">
    <property type="entry name" value="RNaseH_sf"/>
</dbReference>
<dbReference type="InterPro" id="IPR001584">
    <property type="entry name" value="Integrase_cat-core"/>
</dbReference>